<dbReference type="PANTHER" id="PTHR36920:SF1">
    <property type="entry name" value="OUTER MEMBRANE PROTEIN W"/>
    <property type="match status" value="1"/>
</dbReference>
<dbReference type="SUPFAM" id="SSF56925">
    <property type="entry name" value="OMPA-like"/>
    <property type="match status" value="1"/>
</dbReference>
<dbReference type="PANTHER" id="PTHR36920">
    <property type="match status" value="1"/>
</dbReference>
<dbReference type="EMBL" id="CP066681">
    <property type="protein sequence ID" value="QQG35781.1"/>
    <property type="molecule type" value="Genomic_DNA"/>
</dbReference>
<feature type="chain" id="PRO_5032525864" evidence="1">
    <location>
        <begin position="26"/>
        <end position="210"/>
    </location>
</feature>
<evidence type="ECO:0000313" key="2">
    <source>
        <dbReference type="EMBL" id="QQG35781.1"/>
    </source>
</evidence>
<name>A0A7T5UHB0_9BACT</name>
<feature type="signal peptide" evidence="1">
    <location>
        <begin position="1"/>
        <end position="25"/>
    </location>
</feature>
<evidence type="ECO:0000256" key="1">
    <source>
        <dbReference type="SAM" id="SignalP"/>
    </source>
</evidence>
<dbReference type="Proteomes" id="UP000595362">
    <property type="component" value="Chromosome"/>
</dbReference>
<evidence type="ECO:0000313" key="3">
    <source>
        <dbReference type="Proteomes" id="UP000595362"/>
    </source>
</evidence>
<dbReference type="Pfam" id="PF03922">
    <property type="entry name" value="OmpW"/>
    <property type="match status" value="1"/>
</dbReference>
<organism evidence="2 3">
    <name type="scientific">Micavibrio aeruginosavorus</name>
    <dbReference type="NCBI Taxonomy" id="349221"/>
    <lineage>
        <taxon>Bacteria</taxon>
        <taxon>Pseudomonadati</taxon>
        <taxon>Bdellovibrionota</taxon>
        <taxon>Bdellovibrionia</taxon>
        <taxon>Bdellovibrionales</taxon>
        <taxon>Pseudobdellovibrionaceae</taxon>
        <taxon>Micavibrio</taxon>
    </lineage>
</organism>
<gene>
    <name evidence="2" type="ORF">HYS17_09775</name>
</gene>
<proteinExistence type="predicted"/>
<dbReference type="GO" id="GO:0055085">
    <property type="term" value="P:transmembrane transport"/>
    <property type="evidence" value="ECO:0007669"/>
    <property type="project" value="TreeGrafter"/>
</dbReference>
<dbReference type="InterPro" id="IPR005618">
    <property type="entry name" value="OMPW"/>
</dbReference>
<dbReference type="InterPro" id="IPR011250">
    <property type="entry name" value="OMP/PagP_B-barrel"/>
</dbReference>
<accession>A0A7T5UHB0</accession>
<protein>
    <submittedName>
        <fullName evidence="2">OmpW family protein</fullName>
    </submittedName>
</protein>
<dbReference type="GO" id="GO:0019867">
    <property type="term" value="C:outer membrane"/>
    <property type="evidence" value="ECO:0007669"/>
    <property type="project" value="InterPro"/>
</dbReference>
<dbReference type="AlphaFoldDB" id="A0A7T5UHB0"/>
<sequence>MTKTKLMALLCAAAALLLPSTASHAETDGVWAKDNWQFRLRAIGVLPDEDSTVNIGGKASVGDAFVPEFDISYFFTDHIAAELILATAQHQVNYTGDINLGDTMILPPTLTLQYHFMPDSNFSPYIGAGLNYSIFYSEDSGTGFTDLDIDGGLGYALQAGFDYWLNDNWGINMDVKKIYLDIDAELNSGSIRADVDLDPWVVGTGVSYRF</sequence>
<keyword evidence="1" id="KW-0732">Signal</keyword>
<dbReference type="Gene3D" id="2.40.160.20">
    <property type="match status" value="1"/>
</dbReference>
<reference evidence="2 3" key="1">
    <citation type="submission" date="2020-07" db="EMBL/GenBank/DDBJ databases">
        <title>Huge and variable diversity of episymbiotic CPR bacteria and DPANN archaea in groundwater ecosystems.</title>
        <authorList>
            <person name="He C.Y."/>
            <person name="Keren R."/>
            <person name="Whittaker M."/>
            <person name="Farag I.F."/>
            <person name="Doudna J."/>
            <person name="Cate J.H.D."/>
            <person name="Banfield J.F."/>
        </authorList>
    </citation>
    <scope>NUCLEOTIDE SEQUENCE [LARGE SCALE GENOMIC DNA]</scope>
    <source>
        <strain evidence="2">NC_groundwater_70_Ag_B-0.1um_54_66</strain>
    </source>
</reference>